<feature type="chain" id="PRO_5024808167" description="alpha-L-rhamnosidase" evidence="4">
    <location>
        <begin position="21"/>
        <end position="1218"/>
    </location>
</feature>
<dbReference type="Gene3D" id="2.60.120.260">
    <property type="entry name" value="Galactose-binding domain-like"/>
    <property type="match status" value="4"/>
</dbReference>
<dbReference type="Gene3D" id="1.50.10.10">
    <property type="match status" value="1"/>
</dbReference>
<evidence type="ECO:0000256" key="2">
    <source>
        <dbReference type="ARBA" id="ARBA00012652"/>
    </source>
</evidence>
<feature type="domain" description="Bacterial alpha-L-rhamnosidase N-terminal" evidence="6">
    <location>
        <begin position="500"/>
        <end position="666"/>
    </location>
</feature>
<dbReference type="PIRSF" id="PIRSF010631">
    <property type="entry name" value="A-rhamnsds"/>
    <property type="match status" value="1"/>
</dbReference>
<dbReference type="Gene3D" id="2.60.40.10">
    <property type="entry name" value="Immunoglobulins"/>
    <property type="match status" value="1"/>
</dbReference>
<evidence type="ECO:0000259" key="6">
    <source>
        <dbReference type="Pfam" id="PF08531"/>
    </source>
</evidence>
<reference evidence="9 10" key="1">
    <citation type="submission" date="2019-07" db="EMBL/GenBank/DDBJ databases">
        <title>New species of Amycolatopsis and Streptomyces.</title>
        <authorList>
            <person name="Duangmal K."/>
            <person name="Teo W.F.A."/>
            <person name="Lipun K."/>
        </authorList>
    </citation>
    <scope>NUCLEOTIDE SEQUENCE [LARGE SCALE GENOMIC DNA]</scope>
    <source>
        <strain evidence="9 10">NBRC 109810</strain>
    </source>
</reference>
<sequence>MAAGALAAGAVGALPAPAQAATGTPQVPPVGLSPAHWIWYPEGDPRADAPAGHRYFRAGFTVAEGDVSDAQLVVTGDDTIDVWLNGKPLAGSPRVVDSWRRALYVDLRPAVTAGVNTLALACRNQGGPAGVIGRVRVQSSGGTTDVVTDGSWSAGKDVPEGWELPGFGDGSWPAVRDLGAYGVAPWYSGVAAPDLAAASPLSVAGCTVEHRAAPLGVDSARPRFGWRLDSTERQQRQAGYQIRVSATAAGTGDVWDSGRVPSDRQIDIAYAGPGLASLTRYFWQVRVWDTQGRTGAWSEPQWFETGLLAAADEWRAAFIGRPEDPDLSGADWIWYPEGDPATGRPVETRCFRRTFALTGAPAAATLVVTGDDTADVWINGTLVSASPRVTDSWKSAALVDVTAHLRSGGNTIAIESRNTSESPAALIAKLTVTGGPTVVSDASWRSYQSAPSGWQVPGFDDGDWPAARVVASYGAGPWGSGVRVVGPAPLLRRRFTVGGQVASARLLTTALGLHETRLNGAKVGQDVLAPGWTDYTRRLQYKVFDVTSGIRQGTNVLGAWLGNGWYSGSLGFAGSRHYGNRPWYAAQLHITFTDGSTQLVTTDGSWRASTGAITADDLYNGETYDARLHLDGWDGPDFDDSGWAGAVVRDGTAPHLVAQVDNGVTVQHEFRAVSITQPRSGVWIFDMGQNFTGWNRIAVRGEAGTTVTVRHGEVLDADGTLYTTNLRAAQATDRFILAGTGAVETYEPRFTVHGFRYVELSGLPAEYSPDNGTVTGRAVWTDAAQQGTFDTSDALVNQLQHNIVWGERSNMLSIPTDCPQRDERLGWTGDIAAFCATSTFNLNTHALLAKFADDLTDAQQADGAFTDVAPAVIGGSGTAGWGDAGTIIPYTLWQRFGDLAVVDRHFPAMARWVDYLRSTAGSDLIRNRQTFGDWLNVNDDTAQDLICTAYFSWSARLVGRMAAATGRTAEATSYGRLADQVASAFTTRFVAADGTVRGDTQTGYVLALAFGLLPASLVQPAADKLAAKVAATNGHLSVGFLGVENLLPVLADHGHVDTAYRILLQRGFPGWGYMIDHGATTVWERWDGIRTDGSFNDPGMNSFNHYGLGSVGDFLYRQVGGLGPGSPGYASLRVAPRPGGGLTSAESTYDTPFGSASSSWSVSAGRLELRVTVPVNTCAAVTVPTSRPQSIVAPPQAVPVGETGYHLPAGTYTFTAAS</sequence>
<organism evidence="9 10">
    <name type="scientific">Streptomyces adustus</name>
    <dbReference type="NCBI Taxonomy" id="1609272"/>
    <lineage>
        <taxon>Bacteria</taxon>
        <taxon>Bacillati</taxon>
        <taxon>Actinomycetota</taxon>
        <taxon>Actinomycetes</taxon>
        <taxon>Kitasatosporales</taxon>
        <taxon>Streptomycetaceae</taxon>
        <taxon>Streptomyces</taxon>
    </lineage>
</organism>
<dbReference type="AlphaFoldDB" id="A0A5N8VJ48"/>
<dbReference type="PANTHER" id="PTHR33307">
    <property type="entry name" value="ALPHA-RHAMNOSIDASE (EUROFUNG)"/>
    <property type="match status" value="1"/>
</dbReference>
<keyword evidence="4" id="KW-0732">Signal</keyword>
<evidence type="ECO:0000256" key="4">
    <source>
        <dbReference type="SAM" id="SignalP"/>
    </source>
</evidence>
<dbReference type="Pfam" id="PF17389">
    <property type="entry name" value="Bac_rhamnosid6H"/>
    <property type="match status" value="1"/>
</dbReference>
<protein>
    <recommendedName>
        <fullName evidence="2">alpha-L-rhamnosidase</fullName>
        <ecNumber evidence="2">3.2.1.40</ecNumber>
    </recommendedName>
</protein>
<dbReference type="Pfam" id="PF08531">
    <property type="entry name" value="Bac_rhamnosid_N"/>
    <property type="match status" value="1"/>
</dbReference>
<dbReference type="GO" id="GO:0005975">
    <property type="term" value="P:carbohydrate metabolic process"/>
    <property type="evidence" value="ECO:0007669"/>
    <property type="project" value="InterPro"/>
</dbReference>
<evidence type="ECO:0000259" key="7">
    <source>
        <dbReference type="Pfam" id="PF17389"/>
    </source>
</evidence>
<dbReference type="InterPro" id="IPR016007">
    <property type="entry name" value="Alpha_rhamnosid"/>
</dbReference>
<dbReference type="InterPro" id="IPR008928">
    <property type="entry name" value="6-hairpin_glycosidase_sf"/>
</dbReference>
<dbReference type="InterPro" id="IPR013783">
    <property type="entry name" value="Ig-like_fold"/>
</dbReference>
<dbReference type="SUPFAM" id="SSF48208">
    <property type="entry name" value="Six-hairpin glycosidases"/>
    <property type="match status" value="1"/>
</dbReference>
<dbReference type="InterPro" id="IPR035398">
    <property type="entry name" value="Bac_rhamnosid_C"/>
</dbReference>
<keyword evidence="10" id="KW-1185">Reference proteome</keyword>
<dbReference type="InterPro" id="IPR012341">
    <property type="entry name" value="6hp_glycosidase-like_sf"/>
</dbReference>
<dbReference type="InterPro" id="IPR008902">
    <property type="entry name" value="Rhamnosid_concanavalin"/>
</dbReference>
<dbReference type="Gene3D" id="2.60.420.10">
    <property type="entry name" value="Maltose phosphorylase, domain 3"/>
    <property type="match status" value="1"/>
</dbReference>
<comment type="caution">
    <text evidence="9">The sequence shown here is derived from an EMBL/GenBank/DDBJ whole genome shotgun (WGS) entry which is preliminary data.</text>
</comment>
<gene>
    <name evidence="9" type="ORF">FNH09_23620</name>
</gene>
<dbReference type="OrthoDB" id="9761045at2"/>
<dbReference type="Pfam" id="PF25788">
    <property type="entry name" value="Ig_Rha78A_N"/>
    <property type="match status" value="1"/>
</dbReference>
<evidence type="ECO:0000259" key="8">
    <source>
        <dbReference type="Pfam" id="PF17390"/>
    </source>
</evidence>
<evidence type="ECO:0000256" key="1">
    <source>
        <dbReference type="ARBA" id="ARBA00001445"/>
    </source>
</evidence>
<evidence type="ECO:0000259" key="5">
    <source>
        <dbReference type="Pfam" id="PF05592"/>
    </source>
</evidence>
<dbReference type="EC" id="3.2.1.40" evidence="2"/>
<dbReference type="InterPro" id="IPR013737">
    <property type="entry name" value="Bac_rhamnosid_N"/>
</dbReference>
<feature type="domain" description="Alpha-L-rhamnosidase six-hairpin glycosidase" evidence="7">
    <location>
        <begin position="785"/>
        <end position="1119"/>
    </location>
</feature>
<feature type="domain" description="Alpha-L-rhamnosidase C-terminal" evidence="8">
    <location>
        <begin position="1121"/>
        <end position="1192"/>
    </location>
</feature>
<evidence type="ECO:0000313" key="10">
    <source>
        <dbReference type="Proteomes" id="UP000325849"/>
    </source>
</evidence>
<dbReference type="InterPro" id="IPR008979">
    <property type="entry name" value="Galactose-bd-like_sf"/>
</dbReference>
<dbReference type="InterPro" id="IPR035396">
    <property type="entry name" value="Bac_rhamnosid6H"/>
</dbReference>
<comment type="catalytic activity">
    <reaction evidence="1">
        <text>Hydrolysis of terminal non-reducing alpha-L-rhamnose residues in alpha-L-rhamnosides.</text>
        <dbReference type="EC" id="3.2.1.40"/>
    </reaction>
</comment>
<feature type="signal peptide" evidence="4">
    <location>
        <begin position="1"/>
        <end position="20"/>
    </location>
</feature>
<accession>A0A5N8VJ48</accession>
<dbReference type="EMBL" id="VJZD01000100">
    <property type="protein sequence ID" value="MPY34128.1"/>
    <property type="molecule type" value="Genomic_DNA"/>
</dbReference>
<dbReference type="Pfam" id="PF05592">
    <property type="entry name" value="Bac_rhamnosid"/>
    <property type="match status" value="1"/>
</dbReference>
<feature type="domain" description="Alpha-L-rhamnosidase concanavalin-like" evidence="5">
    <location>
        <begin position="678"/>
        <end position="779"/>
    </location>
</feature>
<dbReference type="Proteomes" id="UP000325849">
    <property type="component" value="Unassembled WGS sequence"/>
</dbReference>
<dbReference type="PANTHER" id="PTHR33307:SF6">
    <property type="entry name" value="ALPHA-RHAMNOSIDASE (EUROFUNG)-RELATED"/>
    <property type="match status" value="1"/>
</dbReference>
<name>A0A5N8VJ48_9ACTN</name>
<proteinExistence type="predicted"/>
<keyword evidence="3" id="KW-0378">Hydrolase</keyword>
<evidence type="ECO:0000256" key="3">
    <source>
        <dbReference type="ARBA" id="ARBA00022801"/>
    </source>
</evidence>
<dbReference type="GO" id="GO:0030596">
    <property type="term" value="F:alpha-L-rhamnosidase activity"/>
    <property type="evidence" value="ECO:0007669"/>
    <property type="project" value="UniProtKB-EC"/>
</dbReference>
<dbReference type="Pfam" id="PF17390">
    <property type="entry name" value="Bac_rhamnosid_C"/>
    <property type="match status" value="1"/>
</dbReference>
<dbReference type="SUPFAM" id="SSF49785">
    <property type="entry name" value="Galactose-binding domain-like"/>
    <property type="match status" value="2"/>
</dbReference>
<evidence type="ECO:0000313" key="9">
    <source>
        <dbReference type="EMBL" id="MPY34128.1"/>
    </source>
</evidence>